<accession>A0A1W5D0S6</accession>
<comment type="function">
    <text evidence="5">Essential component of the SCF (SKP1-CUL1-F-box protein) E3 ubiquitin ligase complexes, which mediate the ubiquitination and subsequent proteasomal degradation of target proteins. Controls sulfur metabolite repression, probably by mediating the inactivation or degradation of the metR transcription factor.</text>
</comment>
<evidence type="ECO:0000256" key="2">
    <source>
        <dbReference type="ARBA" id="ARBA00009993"/>
    </source>
</evidence>
<dbReference type="InterPro" id="IPR039948">
    <property type="entry name" value="ELC1"/>
</dbReference>
<dbReference type="CDD" id="cd18321">
    <property type="entry name" value="BTB_POZ_EloC"/>
    <property type="match status" value="1"/>
</dbReference>
<keyword evidence="8" id="KW-1185">Reference proteome</keyword>
<name>A0A1W5D0S6_9LECA</name>
<evidence type="ECO:0000256" key="4">
    <source>
        <dbReference type="ARBA" id="ARBA00023242"/>
    </source>
</evidence>
<evidence type="ECO:0000313" key="8">
    <source>
        <dbReference type="Proteomes" id="UP000192927"/>
    </source>
</evidence>
<comment type="similarity">
    <text evidence="2">Belongs to the SKP1 family.</text>
</comment>
<dbReference type="Proteomes" id="UP000192927">
    <property type="component" value="Unassembled WGS sequence"/>
</dbReference>
<dbReference type="AlphaFoldDB" id="A0A1W5D0S6"/>
<dbReference type="SUPFAM" id="SSF54695">
    <property type="entry name" value="POZ domain"/>
    <property type="match status" value="1"/>
</dbReference>
<dbReference type="InterPro" id="IPR001232">
    <property type="entry name" value="SKP1-like"/>
</dbReference>
<organism evidence="7 8">
    <name type="scientific">Lasallia pustulata</name>
    <dbReference type="NCBI Taxonomy" id="136370"/>
    <lineage>
        <taxon>Eukaryota</taxon>
        <taxon>Fungi</taxon>
        <taxon>Dikarya</taxon>
        <taxon>Ascomycota</taxon>
        <taxon>Pezizomycotina</taxon>
        <taxon>Lecanoromycetes</taxon>
        <taxon>OSLEUM clade</taxon>
        <taxon>Umbilicariomycetidae</taxon>
        <taxon>Umbilicariales</taxon>
        <taxon>Umbilicariaceae</taxon>
        <taxon>Lasallia</taxon>
    </lineage>
</organism>
<evidence type="ECO:0000313" key="7">
    <source>
        <dbReference type="EMBL" id="SLM36489.1"/>
    </source>
</evidence>
<proteinExistence type="inferred from homology"/>
<dbReference type="GO" id="GO:0005634">
    <property type="term" value="C:nucleus"/>
    <property type="evidence" value="ECO:0007669"/>
    <property type="project" value="UniProtKB-SubCell"/>
</dbReference>
<dbReference type="GO" id="GO:0006511">
    <property type="term" value="P:ubiquitin-dependent protein catabolic process"/>
    <property type="evidence" value="ECO:0007669"/>
    <property type="project" value="InterPro"/>
</dbReference>
<dbReference type="SMART" id="SM00512">
    <property type="entry name" value="Skp1"/>
    <property type="match status" value="1"/>
</dbReference>
<evidence type="ECO:0000256" key="3">
    <source>
        <dbReference type="ARBA" id="ARBA00021347"/>
    </source>
</evidence>
<evidence type="ECO:0000256" key="5">
    <source>
        <dbReference type="ARBA" id="ARBA00045385"/>
    </source>
</evidence>
<dbReference type="PANTHER" id="PTHR20648">
    <property type="entry name" value="ELONGIN-C"/>
    <property type="match status" value="1"/>
</dbReference>
<feature type="domain" description="SKP1 component POZ" evidence="6">
    <location>
        <begin position="8"/>
        <end position="71"/>
    </location>
</feature>
<keyword evidence="4" id="KW-0539">Nucleus</keyword>
<dbReference type="Gene3D" id="3.30.710.10">
    <property type="entry name" value="Potassium Channel Kv1.1, Chain A"/>
    <property type="match status" value="1"/>
</dbReference>
<protein>
    <recommendedName>
        <fullName evidence="3">Elongin-C</fullName>
    </recommendedName>
</protein>
<dbReference type="EMBL" id="FWEW01001088">
    <property type="protein sequence ID" value="SLM36489.1"/>
    <property type="molecule type" value="Genomic_DNA"/>
</dbReference>
<sequence length="132" mass="14967">MSSSVSDFVTLVSNDGFEFIVRRSSAYVAGTIKRMLDPTSNFAEAISGRCVFNNINGIVLEKVCEYLYYNEKYKNAKDVPDMDIPPELCLELLMASDYLNGQWSSGRKFMKDRTRAEEFRSMSLADMQTTIA</sequence>
<dbReference type="InterPro" id="IPR016073">
    <property type="entry name" value="Skp1_comp_POZ"/>
</dbReference>
<evidence type="ECO:0000256" key="1">
    <source>
        <dbReference type="ARBA" id="ARBA00004123"/>
    </source>
</evidence>
<dbReference type="InterPro" id="IPR011333">
    <property type="entry name" value="SKP1/BTB/POZ_sf"/>
</dbReference>
<reference evidence="8" key="1">
    <citation type="submission" date="2017-03" db="EMBL/GenBank/DDBJ databases">
        <authorList>
            <person name="Sharma R."/>
            <person name="Thines M."/>
        </authorList>
    </citation>
    <scope>NUCLEOTIDE SEQUENCE [LARGE SCALE GENOMIC DNA]</scope>
</reference>
<comment type="subcellular location">
    <subcellularLocation>
        <location evidence="1">Nucleus</location>
    </subcellularLocation>
</comment>
<dbReference type="FunFam" id="3.30.710.10:FF:000035">
    <property type="entry name" value="Elongin C transcription elongation factor"/>
    <property type="match status" value="1"/>
</dbReference>
<evidence type="ECO:0000259" key="6">
    <source>
        <dbReference type="Pfam" id="PF03931"/>
    </source>
</evidence>
<dbReference type="Pfam" id="PF03931">
    <property type="entry name" value="Skp1_POZ"/>
    <property type="match status" value="1"/>
</dbReference>